<evidence type="ECO:0000259" key="2">
    <source>
        <dbReference type="Pfam" id="PF10615"/>
    </source>
</evidence>
<gene>
    <name evidence="3" type="ORF">GL263_12075</name>
</gene>
<feature type="compositionally biased region" description="Basic and acidic residues" evidence="1">
    <location>
        <begin position="21"/>
        <end position="37"/>
    </location>
</feature>
<feature type="domain" description="DUF2470" evidence="2">
    <location>
        <begin position="200"/>
        <end position="276"/>
    </location>
</feature>
<dbReference type="PANTHER" id="PTHR13343:SF24">
    <property type="entry name" value="OS07G0573800 PROTEIN"/>
    <property type="match status" value="1"/>
</dbReference>
<dbReference type="Proteomes" id="UP000766698">
    <property type="component" value="Unassembled WGS sequence"/>
</dbReference>
<evidence type="ECO:0000256" key="1">
    <source>
        <dbReference type="SAM" id="MobiDB-lite"/>
    </source>
</evidence>
<dbReference type="Pfam" id="PF10615">
    <property type="entry name" value="DUF2470"/>
    <property type="match status" value="1"/>
</dbReference>
<feature type="region of interest" description="Disordered" evidence="1">
    <location>
        <begin position="1"/>
        <end position="37"/>
    </location>
</feature>
<dbReference type="InterPro" id="IPR019595">
    <property type="entry name" value="DUF2470"/>
</dbReference>
<evidence type="ECO:0000313" key="3">
    <source>
        <dbReference type="EMBL" id="MBB1244290.1"/>
    </source>
</evidence>
<dbReference type="EMBL" id="WMLF01000140">
    <property type="protein sequence ID" value="MBB1244290.1"/>
    <property type="molecule type" value="Genomic_DNA"/>
</dbReference>
<dbReference type="InterPro" id="IPR037119">
    <property type="entry name" value="Haem_oxidase_HugZ-like_sf"/>
</dbReference>
<sequence>MFRPGNPLPGIVNDHQASPHGMREEGQPRPTEDLRQPTAAERVRTLVESRVSAALSIPGIELDDLGSGVPEARAVNTGGDVILLVPADSPAARAGAYAQDDDVAAVMELTDVAPVSVPHRIRGRAWVAGWLTAVRGRERGIAAKLLTDRNPAGPPPGGMGWMMLRLEVGEVQVDDLWGECRVSAEDFAAARPDPLARHEAELLQHLAAAHPGQLDRLTALLGEEAAAAATGHRPVPLALDRHGMRLRYCRRQEGFDVRFEFPDPVTDVMGLRREMHRLFEAAGWDG</sequence>
<name>A0ABR6EH34_9ACTN</name>
<organism evidence="3 4">
    <name type="scientific">Streptomyces durbertensis</name>
    <dbReference type="NCBI Taxonomy" id="2448886"/>
    <lineage>
        <taxon>Bacteria</taxon>
        <taxon>Bacillati</taxon>
        <taxon>Actinomycetota</taxon>
        <taxon>Actinomycetes</taxon>
        <taxon>Kitasatosporales</taxon>
        <taxon>Streptomycetaceae</taxon>
        <taxon>Streptomyces</taxon>
    </lineage>
</organism>
<comment type="caution">
    <text evidence="3">The sequence shown here is derived from an EMBL/GenBank/DDBJ whole genome shotgun (WGS) entry which is preliminary data.</text>
</comment>
<accession>A0ABR6EH34</accession>
<dbReference type="PANTHER" id="PTHR13343">
    <property type="entry name" value="CREG1 PROTEIN"/>
    <property type="match status" value="1"/>
</dbReference>
<dbReference type="SUPFAM" id="SSF50475">
    <property type="entry name" value="FMN-binding split barrel"/>
    <property type="match status" value="1"/>
</dbReference>
<keyword evidence="4" id="KW-1185">Reference proteome</keyword>
<evidence type="ECO:0000313" key="4">
    <source>
        <dbReference type="Proteomes" id="UP000766698"/>
    </source>
</evidence>
<proteinExistence type="predicted"/>
<protein>
    <submittedName>
        <fullName evidence="3">DUF2470 domain-containing protein</fullName>
    </submittedName>
</protein>
<reference evidence="4" key="1">
    <citation type="journal article" date="2020" name="Syst. Appl. Microbiol.">
        <title>Streptomyces alkaliterrae sp. nov., isolated from an alkaline soil, and emended descriptions of Streptomyces alkaliphilus, Streptomyces calidiresistens and Streptomyces durbertensis.</title>
        <authorList>
            <person name="Swiecimska M."/>
            <person name="Golinska P."/>
            <person name="Nouioui I."/>
            <person name="Wypij M."/>
            <person name="Rai M."/>
            <person name="Sangal V."/>
            <person name="Goodfellow M."/>
        </authorList>
    </citation>
    <scope>NUCLEOTIDE SEQUENCE [LARGE SCALE GENOMIC DNA]</scope>
    <source>
        <strain evidence="4">DSM 104538</strain>
    </source>
</reference>
<dbReference type="Gene3D" id="3.20.180.10">
    <property type="entry name" value="PNP-oxidase-like"/>
    <property type="match status" value="1"/>
</dbReference>